<sequence length="81" mass="9693">MILHIEIDEKKLKKEIRNRNIRFGGNLRLRIYGKLNCSSGKKMKKENRVFFFSKQNAEENGFRPCGHCMKEEYNIWKNQSA</sequence>
<keyword evidence="1" id="KW-0010">Activator</keyword>
<feature type="domain" description="Ada DNA repair metal-binding" evidence="2">
    <location>
        <begin position="23"/>
        <end position="69"/>
    </location>
</feature>
<evidence type="ECO:0000313" key="4">
    <source>
        <dbReference type="EMBL" id="PJZ61668.1"/>
    </source>
</evidence>
<proteinExistence type="predicted"/>
<evidence type="ECO:0000259" key="2">
    <source>
        <dbReference type="Pfam" id="PF02805"/>
    </source>
</evidence>
<dbReference type="InterPro" id="IPR035451">
    <property type="entry name" value="Ada-like_dom_sf"/>
</dbReference>
<keyword evidence="5" id="KW-1185">Reference proteome</keyword>
<dbReference type="SUPFAM" id="SSF57884">
    <property type="entry name" value="Ada DNA repair protein, N-terminal domain (N-Ada 10)"/>
    <property type="match status" value="1"/>
</dbReference>
<dbReference type="GO" id="GO:0003677">
    <property type="term" value="F:DNA binding"/>
    <property type="evidence" value="ECO:0007669"/>
    <property type="project" value="InterPro"/>
</dbReference>
<gene>
    <name evidence="4" type="ORF">CH376_12305</name>
    <name evidence="3" type="ORF">CH380_17925</name>
</gene>
<evidence type="ECO:0000313" key="5">
    <source>
        <dbReference type="Proteomes" id="UP000232149"/>
    </source>
</evidence>
<dbReference type="Proteomes" id="UP000232149">
    <property type="component" value="Unassembled WGS sequence"/>
</dbReference>
<dbReference type="GO" id="GO:0008168">
    <property type="term" value="F:methyltransferase activity"/>
    <property type="evidence" value="ECO:0007669"/>
    <property type="project" value="InterPro"/>
</dbReference>
<dbReference type="GO" id="GO:0006355">
    <property type="term" value="P:regulation of DNA-templated transcription"/>
    <property type="evidence" value="ECO:0007669"/>
    <property type="project" value="InterPro"/>
</dbReference>
<evidence type="ECO:0000313" key="3">
    <source>
        <dbReference type="EMBL" id="PJZ51946.1"/>
    </source>
</evidence>
<dbReference type="AlphaFoldDB" id="A0A2M9YK84"/>
<organism evidence="3 6">
    <name type="scientific">Leptospira adleri</name>
    <dbReference type="NCBI Taxonomy" id="2023186"/>
    <lineage>
        <taxon>Bacteria</taxon>
        <taxon>Pseudomonadati</taxon>
        <taxon>Spirochaetota</taxon>
        <taxon>Spirochaetia</taxon>
        <taxon>Leptospirales</taxon>
        <taxon>Leptospiraceae</taxon>
        <taxon>Leptospira</taxon>
    </lineage>
</organism>
<dbReference type="InterPro" id="IPR004026">
    <property type="entry name" value="Ada_DNA_repair_Zn-bd"/>
</dbReference>
<dbReference type="EMBL" id="NPDV01000018">
    <property type="protein sequence ID" value="PJZ51946.1"/>
    <property type="molecule type" value="Genomic_DNA"/>
</dbReference>
<dbReference type="GO" id="GO:0008270">
    <property type="term" value="F:zinc ion binding"/>
    <property type="evidence" value="ECO:0007669"/>
    <property type="project" value="InterPro"/>
</dbReference>
<evidence type="ECO:0000256" key="1">
    <source>
        <dbReference type="ARBA" id="ARBA00023159"/>
    </source>
</evidence>
<accession>A0A2M9YK84</accession>
<comment type="caution">
    <text evidence="3">The sequence shown here is derived from an EMBL/GenBank/DDBJ whole genome shotgun (WGS) entry which is preliminary data.</text>
</comment>
<dbReference type="Gene3D" id="3.40.10.10">
    <property type="entry name" value="DNA Methylphosphotriester Repair Domain"/>
    <property type="match status" value="1"/>
</dbReference>
<dbReference type="Proteomes" id="UP000232188">
    <property type="component" value="Unassembled WGS sequence"/>
</dbReference>
<dbReference type="EMBL" id="NPDU01000028">
    <property type="protein sequence ID" value="PJZ61668.1"/>
    <property type="molecule type" value="Genomic_DNA"/>
</dbReference>
<evidence type="ECO:0000313" key="6">
    <source>
        <dbReference type="Proteomes" id="UP000232188"/>
    </source>
</evidence>
<dbReference type="GO" id="GO:0006281">
    <property type="term" value="P:DNA repair"/>
    <property type="evidence" value="ECO:0007669"/>
    <property type="project" value="InterPro"/>
</dbReference>
<dbReference type="Pfam" id="PF02805">
    <property type="entry name" value="Ada_Zn_binding"/>
    <property type="match status" value="1"/>
</dbReference>
<name>A0A2M9YK84_9LEPT</name>
<reference evidence="5 6" key="1">
    <citation type="submission" date="2017-07" db="EMBL/GenBank/DDBJ databases">
        <title>Leptospira spp. isolated from tropical soils.</title>
        <authorList>
            <person name="Thibeaux R."/>
            <person name="Iraola G."/>
            <person name="Ferres I."/>
            <person name="Bierque E."/>
            <person name="Girault D."/>
            <person name="Soupe-Gilbert M.-E."/>
            <person name="Picardeau M."/>
            <person name="Goarant C."/>
        </authorList>
    </citation>
    <scope>NUCLEOTIDE SEQUENCE [LARGE SCALE GENOMIC DNA]</scope>
    <source>
        <strain evidence="3 6">FH2-B-C1</strain>
        <strain evidence="4 5">FH2-B-D1</strain>
    </source>
</reference>
<protein>
    <submittedName>
        <fullName evidence="3">Metal-binding protein</fullName>
    </submittedName>
</protein>